<dbReference type="EMBL" id="PUIA01000037">
    <property type="protein sequence ID" value="PQO31106.1"/>
    <property type="molecule type" value="Genomic_DNA"/>
</dbReference>
<evidence type="ECO:0000313" key="8">
    <source>
        <dbReference type="Proteomes" id="UP000240009"/>
    </source>
</evidence>
<evidence type="ECO:0000256" key="2">
    <source>
        <dbReference type="ARBA" id="ARBA00022692"/>
    </source>
</evidence>
<keyword evidence="2 5" id="KW-0812">Transmembrane</keyword>
<evidence type="ECO:0000313" key="7">
    <source>
        <dbReference type="EMBL" id="PQO31106.1"/>
    </source>
</evidence>
<reference evidence="7 8" key="1">
    <citation type="submission" date="2018-02" db="EMBL/GenBank/DDBJ databases">
        <title>Comparative genomes isolates from brazilian mangrove.</title>
        <authorList>
            <person name="Araujo J.E."/>
            <person name="Taketani R.G."/>
            <person name="Silva M.C.P."/>
            <person name="Loureco M.V."/>
            <person name="Andreote F.D."/>
        </authorList>
    </citation>
    <scope>NUCLEOTIDE SEQUENCE [LARGE SCALE GENOMIC DNA]</scope>
    <source>
        <strain evidence="7 8">HEX-2 MGV</strain>
    </source>
</reference>
<dbReference type="GO" id="GO:0016020">
    <property type="term" value="C:membrane"/>
    <property type="evidence" value="ECO:0007669"/>
    <property type="project" value="UniProtKB-SubCell"/>
</dbReference>
<dbReference type="Proteomes" id="UP000240009">
    <property type="component" value="Unassembled WGS sequence"/>
</dbReference>
<proteinExistence type="predicted"/>
<organism evidence="7 8">
    <name type="scientific">Blastopirellula marina</name>
    <dbReference type="NCBI Taxonomy" id="124"/>
    <lineage>
        <taxon>Bacteria</taxon>
        <taxon>Pseudomonadati</taxon>
        <taxon>Planctomycetota</taxon>
        <taxon>Planctomycetia</taxon>
        <taxon>Pirellulales</taxon>
        <taxon>Pirellulaceae</taxon>
        <taxon>Blastopirellula</taxon>
    </lineage>
</organism>
<feature type="transmembrane region" description="Helical" evidence="5">
    <location>
        <begin position="60"/>
        <end position="86"/>
    </location>
</feature>
<name>A0A2S8FG22_9BACT</name>
<evidence type="ECO:0000256" key="1">
    <source>
        <dbReference type="ARBA" id="ARBA00004141"/>
    </source>
</evidence>
<feature type="domain" description="Methylamine utilisation protein MauE" evidence="6">
    <location>
        <begin position="15"/>
        <end position="112"/>
    </location>
</feature>
<sequence>MQLTRDRNVFLAEVFLRVALAASFLSAVADRFGVWGAPGESGVAWGAWDPFVEYVALLNWFAPAALHAPLGWVATIAEVIIAIGLLVGWKLRWFAIASGTLLLVFAVTMTIATGIKSPLDYSVFTAAAASFLLAAIPKSSPSA</sequence>
<dbReference type="OrthoDB" id="291716at2"/>
<comment type="subcellular location">
    <subcellularLocation>
        <location evidence="1">Membrane</location>
        <topology evidence="1">Multi-pass membrane protein</topology>
    </subcellularLocation>
</comment>
<evidence type="ECO:0000256" key="4">
    <source>
        <dbReference type="ARBA" id="ARBA00023136"/>
    </source>
</evidence>
<comment type="caution">
    <text evidence="7">The sequence shown here is derived from an EMBL/GenBank/DDBJ whole genome shotgun (WGS) entry which is preliminary data.</text>
</comment>
<protein>
    <submittedName>
        <fullName evidence="7">DoxX family protein</fullName>
    </submittedName>
</protein>
<gene>
    <name evidence="7" type="ORF">C5Y96_12170</name>
</gene>
<keyword evidence="4 5" id="KW-0472">Membrane</keyword>
<dbReference type="Pfam" id="PF07291">
    <property type="entry name" value="MauE"/>
    <property type="match status" value="1"/>
</dbReference>
<evidence type="ECO:0000256" key="3">
    <source>
        <dbReference type="ARBA" id="ARBA00022989"/>
    </source>
</evidence>
<evidence type="ECO:0000259" key="6">
    <source>
        <dbReference type="Pfam" id="PF07291"/>
    </source>
</evidence>
<feature type="transmembrane region" description="Helical" evidence="5">
    <location>
        <begin position="93"/>
        <end position="115"/>
    </location>
</feature>
<accession>A0A2S8FG22</accession>
<dbReference type="AlphaFoldDB" id="A0A2S8FG22"/>
<dbReference type="GO" id="GO:0030416">
    <property type="term" value="P:methylamine metabolic process"/>
    <property type="evidence" value="ECO:0007669"/>
    <property type="project" value="InterPro"/>
</dbReference>
<dbReference type="RefSeq" id="WP_105353577.1">
    <property type="nucleotide sequence ID" value="NZ_PUIA01000037.1"/>
</dbReference>
<keyword evidence="3 5" id="KW-1133">Transmembrane helix</keyword>
<dbReference type="InterPro" id="IPR009908">
    <property type="entry name" value="Methylamine_util_MauE"/>
</dbReference>
<evidence type="ECO:0000256" key="5">
    <source>
        <dbReference type="SAM" id="Phobius"/>
    </source>
</evidence>